<evidence type="ECO:0000313" key="10">
    <source>
        <dbReference type="EMBL" id="SDU25183.1"/>
    </source>
</evidence>
<dbReference type="EC" id="2.7.13.3" evidence="2"/>
<dbReference type="GO" id="GO:0000155">
    <property type="term" value="F:phosphorelay sensor kinase activity"/>
    <property type="evidence" value="ECO:0007669"/>
    <property type="project" value="InterPro"/>
</dbReference>
<dbReference type="InterPro" id="IPR011006">
    <property type="entry name" value="CheY-like_superfamily"/>
</dbReference>
<dbReference type="Pfam" id="PF07695">
    <property type="entry name" value="7TMR-DISM_7TM"/>
    <property type="match status" value="1"/>
</dbReference>
<dbReference type="SMART" id="SM00448">
    <property type="entry name" value="REC"/>
    <property type="match status" value="2"/>
</dbReference>
<feature type="domain" description="Response regulatory" evidence="9">
    <location>
        <begin position="643"/>
        <end position="765"/>
    </location>
</feature>
<keyword evidence="3 5" id="KW-0597">Phosphoprotein</keyword>
<evidence type="ECO:0000256" key="6">
    <source>
        <dbReference type="SAM" id="Phobius"/>
    </source>
</evidence>
<dbReference type="STRING" id="364197.SAMN05216296_2662"/>
<dbReference type="Pfam" id="PF07696">
    <property type="entry name" value="7TMR-DISMED2"/>
    <property type="match status" value="1"/>
</dbReference>
<dbReference type="InterPro" id="IPR005467">
    <property type="entry name" value="His_kinase_dom"/>
</dbReference>
<dbReference type="Pfam" id="PF02518">
    <property type="entry name" value="HATPase_c"/>
    <property type="match status" value="1"/>
</dbReference>
<dbReference type="Gene3D" id="3.40.50.2300">
    <property type="match status" value="2"/>
</dbReference>
<feature type="modified residue" description="4-aspartylphosphate" evidence="5">
    <location>
        <position position="697"/>
    </location>
</feature>
<dbReference type="InterPro" id="IPR003661">
    <property type="entry name" value="HisK_dim/P_dom"/>
</dbReference>
<dbReference type="InterPro" id="IPR036097">
    <property type="entry name" value="HisK_dim/P_sf"/>
</dbReference>
<dbReference type="InterPro" id="IPR011623">
    <property type="entry name" value="7TMR_DISM_rcpt_extracell_dom1"/>
</dbReference>
<feature type="transmembrane region" description="Helical" evidence="6">
    <location>
        <begin position="322"/>
        <end position="343"/>
    </location>
</feature>
<keyword evidence="7" id="KW-0732">Signal</keyword>
<feature type="transmembrane region" description="Helical" evidence="6">
    <location>
        <begin position="291"/>
        <end position="310"/>
    </location>
</feature>
<feature type="transmembrane region" description="Helical" evidence="6">
    <location>
        <begin position="267"/>
        <end position="285"/>
    </location>
</feature>
<feature type="transmembrane region" description="Helical" evidence="6">
    <location>
        <begin position="202"/>
        <end position="222"/>
    </location>
</feature>
<feature type="transmembrane region" description="Helical" evidence="6">
    <location>
        <begin position="234"/>
        <end position="255"/>
    </location>
</feature>
<dbReference type="SUPFAM" id="SSF52172">
    <property type="entry name" value="CheY-like"/>
    <property type="match status" value="2"/>
</dbReference>
<protein>
    <recommendedName>
        <fullName evidence="2">histidine kinase</fullName>
        <ecNumber evidence="2">2.7.13.3</ecNumber>
    </recommendedName>
</protein>
<evidence type="ECO:0000313" key="11">
    <source>
        <dbReference type="Proteomes" id="UP000243232"/>
    </source>
</evidence>
<dbReference type="PANTHER" id="PTHR45339:SF1">
    <property type="entry name" value="HYBRID SIGNAL TRANSDUCTION HISTIDINE KINASE J"/>
    <property type="match status" value="1"/>
</dbReference>
<proteinExistence type="predicted"/>
<evidence type="ECO:0000256" key="1">
    <source>
        <dbReference type="ARBA" id="ARBA00000085"/>
    </source>
</evidence>
<dbReference type="PROSITE" id="PS50110">
    <property type="entry name" value="RESPONSE_REGULATORY"/>
    <property type="match status" value="2"/>
</dbReference>
<dbReference type="InterPro" id="IPR003594">
    <property type="entry name" value="HATPase_dom"/>
</dbReference>
<dbReference type="PROSITE" id="PS50109">
    <property type="entry name" value="HIS_KIN"/>
    <property type="match status" value="1"/>
</dbReference>
<dbReference type="InterPro" id="IPR001789">
    <property type="entry name" value="Sig_transdc_resp-reg_receiver"/>
</dbReference>
<reference evidence="11" key="1">
    <citation type="submission" date="2016-10" db="EMBL/GenBank/DDBJ databases">
        <authorList>
            <person name="Varghese N."/>
            <person name="Submissions S."/>
        </authorList>
    </citation>
    <scope>NUCLEOTIDE SEQUENCE [LARGE SCALE GENOMIC DNA]</scope>
    <source>
        <strain evidence="11">DSM 17875</strain>
    </source>
</reference>
<dbReference type="RefSeq" id="WP_157718871.1">
    <property type="nucleotide sequence ID" value="NZ_LT629785.1"/>
</dbReference>
<dbReference type="AlphaFoldDB" id="A0A1H2GZZ8"/>
<dbReference type="Pfam" id="PF00512">
    <property type="entry name" value="HisKA"/>
    <property type="match status" value="1"/>
</dbReference>
<feature type="transmembrane region" description="Helical" evidence="6">
    <location>
        <begin position="172"/>
        <end position="190"/>
    </location>
</feature>
<evidence type="ECO:0000256" key="2">
    <source>
        <dbReference type="ARBA" id="ARBA00012438"/>
    </source>
</evidence>
<evidence type="ECO:0000256" key="4">
    <source>
        <dbReference type="ARBA" id="ARBA00023012"/>
    </source>
</evidence>
<feature type="chain" id="PRO_5009275300" description="histidine kinase" evidence="7">
    <location>
        <begin position="23"/>
        <end position="914"/>
    </location>
</feature>
<dbReference type="InterPro" id="IPR011622">
    <property type="entry name" value="7TMR_DISM_rcpt_extracell_dom2"/>
</dbReference>
<dbReference type="Proteomes" id="UP000243232">
    <property type="component" value="Chromosome I"/>
</dbReference>
<feature type="signal peptide" evidence="7">
    <location>
        <begin position="1"/>
        <end position="22"/>
    </location>
</feature>
<evidence type="ECO:0000259" key="8">
    <source>
        <dbReference type="PROSITE" id="PS50109"/>
    </source>
</evidence>
<evidence type="ECO:0000256" key="5">
    <source>
        <dbReference type="PROSITE-ProRule" id="PRU00169"/>
    </source>
</evidence>
<comment type="catalytic activity">
    <reaction evidence="1">
        <text>ATP + protein L-histidine = ADP + protein N-phospho-L-histidine.</text>
        <dbReference type="EC" id="2.7.13.3"/>
    </reaction>
</comment>
<keyword evidence="10" id="KW-0418">Kinase</keyword>
<keyword evidence="4" id="KW-0902">Two-component regulatory system</keyword>
<keyword evidence="6" id="KW-0472">Membrane</keyword>
<evidence type="ECO:0000256" key="7">
    <source>
        <dbReference type="SAM" id="SignalP"/>
    </source>
</evidence>
<dbReference type="Pfam" id="PF00072">
    <property type="entry name" value="Response_reg"/>
    <property type="match status" value="2"/>
</dbReference>
<feature type="modified residue" description="4-aspartylphosphate" evidence="5">
    <location>
        <position position="835"/>
    </location>
</feature>
<keyword evidence="11" id="KW-1185">Reference proteome</keyword>
<sequence>MHWPRFVVFLLASLLLAAPLQAQPDNHSGAWYAFDDSNGQAPFEAIRQPDFAGQFKAIDSKSIRTSGGDSALWLRHQLSDSRQVQYLLVIAPFLAALDMYVLQDDELLEHAQTGSQLEPMQRPVAARDLFLALPQSNRQLTLYLRLSSPYTLRPIIQIAPASSLLANDQRTLLLAALLGALAMLAFYNLVRFCYLRSTPAFWLTLSQIALVLGIMHLLGMVPEWLSPLRPLQGPLGNLTILLAMLTTVAFVRSLLRWPQPVARAQQTLTAIMLVLAAELPLPLFLEARHSTLLIILTGCLSLPALLFFSVQHWRRRNQPAGVLSLALLLAILLSIAGVGYFLNIRPFYLITETDWLLAGIVASSFLCSMALREQQLRQLGTKISASRQQASRQGELKAKTEFLARISHDIRTPMNGVLGMAELLLDTPLSDRQRDYAQTIRSAGNELLGLLGQILDVSRLESGMIELDNDPFDYPALLDDCLDIFRNQAGQRGIELISLIKPEVPQLLRSDPARIRQILLSLLEHAFKHTRSGEVFLLSELQTNPQGSRLCLTVHDSGPALGHAELKELLGAELHGEDFLTSGKLSGHLALVITRHLIRLMGGEFRLESRPGKGNIAWLAVPVEHAAIESPASEHAELLQGVRVLVVDDNHTCRKVLSEQCAGWGMQVSQAASGQEALALLHSKANLHEDIDVVLLDQRMPQMNGIQLAASIKADNYLHTDVLIFMLTDICQAPGMRQTRNAGIERILAKPVAGFTLRTALCSALEQHNSSLAPGIREPATVQHLRVLIAEDSSISMKVLNAMLNKLGIQPDTVDSGDAALLAMQSKQYDLVLMDCEMPVMDGFSATRSLRAWERQNLRRRTPVIALTAHTLSQHKERARQAGMDAHISKPVELARLRELIATWAPHGQQPLPP</sequence>
<dbReference type="SUPFAM" id="SSF55874">
    <property type="entry name" value="ATPase domain of HSP90 chaperone/DNA topoisomerase II/histidine kinase"/>
    <property type="match status" value="1"/>
</dbReference>
<dbReference type="SMART" id="SM00387">
    <property type="entry name" value="HATPase_c"/>
    <property type="match status" value="1"/>
</dbReference>
<dbReference type="SUPFAM" id="SSF47384">
    <property type="entry name" value="Homodimeric domain of signal transducing histidine kinase"/>
    <property type="match status" value="1"/>
</dbReference>
<dbReference type="EMBL" id="LT629785">
    <property type="protein sequence ID" value="SDU25183.1"/>
    <property type="molecule type" value="Genomic_DNA"/>
</dbReference>
<keyword evidence="6" id="KW-0812">Transmembrane</keyword>
<feature type="domain" description="Histidine kinase" evidence="8">
    <location>
        <begin position="405"/>
        <end position="625"/>
    </location>
</feature>
<dbReference type="GO" id="GO:0071474">
    <property type="term" value="P:cellular hyperosmotic response"/>
    <property type="evidence" value="ECO:0007669"/>
    <property type="project" value="TreeGrafter"/>
</dbReference>
<evidence type="ECO:0000259" key="9">
    <source>
        <dbReference type="PROSITE" id="PS50110"/>
    </source>
</evidence>
<dbReference type="InterPro" id="IPR036890">
    <property type="entry name" value="HATPase_C_sf"/>
</dbReference>
<evidence type="ECO:0000256" key="3">
    <source>
        <dbReference type="ARBA" id="ARBA00022553"/>
    </source>
</evidence>
<dbReference type="CDD" id="cd00082">
    <property type="entry name" value="HisKA"/>
    <property type="match status" value="1"/>
</dbReference>
<name>A0A1H2GZZ8_9PSED</name>
<dbReference type="PANTHER" id="PTHR45339">
    <property type="entry name" value="HYBRID SIGNAL TRANSDUCTION HISTIDINE KINASE J"/>
    <property type="match status" value="1"/>
</dbReference>
<dbReference type="Gene3D" id="2.60.40.2380">
    <property type="match status" value="1"/>
</dbReference>
<dbReference type="Gene3D" id="3.30.565.10">
    <property type="entry name" value="Histidine kinase-like ATPase, C-terminal domain"/>
    <property type="match status" value="1"/>
</dbReference>
<accession>A0A1H2GZZ8</accession>
<dbReference type="CDD" id="cd00156">
    <property type="entry name" value="REC"/>
    <property type="match status" value="1"/>
</dbReference>
<dbReference type="OrthoDB" id="9797243at2"/>
<dbReference type="CDD" id="cd17546">
    <property type="entry name" value="REC_hyHK_CKI1_RcsC-like"/>
    <property type="match status" value="1"/>
</dbReference>
<gene>
    <name evidence="10" type="ORF">SAMN05216296_2662</name>
</gene>
<keyword evidence="10" id="KW-0808">Transferase</keyword>
<feature type="domain" description="Response regulatory" evidence="9">
    <location>
        <begin position="786"/>
        <end position="905"/>
    </location>
</feature>
<keyword evidence="6" id="KW-1133">Transmembrane helix</keyword>
<dbReference type="SMART" id="SM00388">
    <property type="entry name" value="HisKA"/>
    <property type="match status" value="1"/>
</dbReference>
<organism evidence="10 11">
    <name type="scientific">Pseudomonas pohangensis</name>
    <dbReference type="NCBI Taxonomy" id="364197"/>
    <lineage>
        <taxon>Bacteria</taxon>
        <taxon>Pseudomonadati</taxon>
        <taxon>Pseudomonadota</taxon>
        <taxon>Gammaproteobacteria</taxon>
        <taxon>Pseudomonadales</taxon>
        <taxon>Pseudomonadaceae</taxon>
        <taxon>Pseudomonas</taxon>
    </lineage>
</organism>
<dbReference type="Gene3D" id="1.10.287.130">
    <property type="match status" value="1"/>
</dbReference>